<evidence type="ECO:0000313" key="2">
    <source>
        <dbReference type="Proteomes" id="UP001500967"/>
    </source>
</evidence>
<keyword evidence="2" id="KW-1185">Reference proteome</keyword>
<protein>
    <submittedName>
        <fullName evidence="1">Uncharacterized protein</fullName>
    </submittedName>
</protein>
<organism evidence="1 2">
    <name type="scientific">Cryptosporangium japonicum</name>
    <dbReference type="NCBI Taxonomy" id="80872"/>
    <lineage>
        <taxon>Bacteria</taxon>
        <taxon>Bacillati</taxon>
        <taxon>Actinomycetota</taxon>
        <taxon>Actinomycetes</taxon>
        <taxon>Cryptosporangiales</taxon>
        <taxon>Cryptosporangiaceae</taxon>
        <taxon>Cryptosporangium</taxon>
    </lineage>
</organism>
<evidence type="ECO:0000313" key="1">
    <source>
        <dbReference type="EMBL" id="GAA0229150.1"/>
    </source>
</evidence>
<accession>A0ABN0TSJ7</accession>
<comment type="caution">
    <text evidence="1">The sequence shown here is derived from an EMBL/GenBank/DDBJ whole genome shotgun (WGS) entry which is preliminary data.</text>
</comment>
<dbReference type="EMBL" id="BAAAGX010000006">
    <property type="protein sequence ID" value="GAA0229150.1"/>
    <property type="molecule type" value="Genomic_DNA"/>
</dbReference>
<dbReference type="RefSeq" id="WP_344647820.1">
    <property type="nucleotide sequence ID" value="NZ_BAAAGX010000006.1"/>
</dbReference>
<dbReference type="Proteomes" id="UP001500967">
    <property type="component" value="Unassembled WGS sequence"/>
</dbReference>
<sequence length="164" mass="17839">MTISDYGTTPTETVFVIDVNDRFAHLFGNVSDLLATHEGVHLQPPRGLDFFDQDGQRLAPVFDETWTLRGLVKTNEKPDPAAVQTRIAAVFAHLAEYTSSHPDEISEDYGLSVDEALGELPALDGKSLTDSIAVLNGVTHGAAVVEAGQQDPGNWFHNLMHKIS</sequence>
<proteinExistence type="predicted"/>
<gene>
    <name evidence="1" type="ORF">GCM10009539_13190</name>
</gene>
<name>A0ABN0TSJ7_9ACTN</name>
<reference evidence="1 2" key="1">
    <citation type="journal article" date="2019" name="Int. J. Syst. Evol. Microbiol.">
        <title>The Global Catalogue of Microorganisms (GCM) 10K type strain sequencing project: providing services to taxonomists for standard genome sequencing and annotation.</title>
        <authorList>
            <consortium name="The Broad Institute Genomics Platform"/>
            <consortium name="The Broad Institute Genome Sequencing Center for Infectious Disease"/>
            <person name="Wu L."/>
            <person name="Ma J."/>
        </authorList>
    </citation>
    <scope>NUCLEOTIDE SEQUENCE [LARGE SCALE GENOMIC DNA]</scope>
    <source>
        <strain evidence="1 2">JCM 10425</strain>
    </source>
</reference>